<gene>
    <name evidence="2" type="ORF">LK996_15330</name>
</gene>
<name>A0ABS8JLF6_9GAMM</name>
<comment type="caution">
    <text evidence="2">The sequence shown here is derived from an EMBL/GenBank/DDBJ whole genome shotgun (WGS) entry which is preliminary data.</text>
</comment>
<feature type="transmembrane region" description="Helical" evidence="1">
    <location>
        <begin position="43"/>
        <end position="62"/>
    </location>
</feature>
<proteinExistence type="predicted"/>
<keyword evidence="1" id="KW-1133">Transmembrane helix</keyword>
<dbReference type="PANTHER" id="PTHR34980">
    <property type="entry name" value="INNER MEMBRANE PROTEIN-RELATED-RELATED"/>
    <property type="match status" value="1"/>
</dbReference>
<evidence type="ECO:0000256" key="1">
    <source>
        <dbReference type="SAM" id="Phobius"/>
    </source>
</evidence>
<evidence type="ECO:0000313" key="3">
    <source>
        <dbReference type="Proteomes" id="UP001165293"/>
    </source>
</evidence>
<sequence length="124" mass="14241">MGRWLSWMRWSGRLRRRTFAWQMLLASLAFTVAYVFIERIAGRGATLIAYPFFFAAALSLCVRRLHDQARSAWWLLWVVIPVLGPLLLGALLLLKRGTPGDNQYGDDPRVRGRDYLQVAIHEPA</sequence>
<accession>A0ABS8JLF6</accession>
<feature type="transmembrane region" description="Helical" evidence="1">
    <location>
        <begin position="20"/>
        <end position="37"/>
    </location>
</feature>
<feature type="transmembrane region" description="Helical" evidence="1">
    <location>
        <begin position="74"/>
        <end position="94"/>
    </location>
</feature>
<organism evidence="2 3">
    <name type="scientific">Noviluteimonas lactosilytica</name>
    <dbReference type="NCBI Taxonomy" id="2888523"/>
    <lineage>
        <taxon>Bacteria</taxon>
        <taxon>Pseudomonadati</taxon>
        <taxon>Pseudomonadota</taxon>
        <taxon>Gammaproteobacteria</taxon>
        <taxon>Lysobacterales</taxon>
        <taxon>Lysobacteraceae</taxon>
        <taxon>Noviluteimonas</taxon>
    </lineage>
</organism>
<keyword evidence="3" id="KW-1185">Reference proteome</keyword>
<dbReference type="InterPro" id="IPR008523">
    <property type="entry name" value="DUF805"/>
</dbReference>
<keyword evidence="1" id="KW-0472">Membrane</keyword>
<dbReference type="Proteomes" id="UP001165293">
    <property type="component" value="Unassembled WGS sequence"/>
</dbReference>
<protein>
    <submittedName>
        <fullName evidence="2">DUF805 domain-containing protein</fullName>
    </submittedName>
</protein>
<dbReference type="EMBL" id="JAJGAK010000004">
    <property type="protein sequence ID" value="MCC8364443.1"/>
    <property type="molecule type" value="Genomic_DNA"/>
</dbReference>
<dbReference type="RefSeq" id="WP_230528233.1">
    <property type="nucleotide sequence ID" value="NZ_JAJGAK010000004.1"/>
</dbReference>
<reference evidence="2" key="1">
    <citation type="submission" date="2021-10" db="EMBL/GenBank/DDBJ databases">
        <authorList>
            <person name="Lyu M."/>
            <person name="Wang X."/>
            <person name="Meng X."/>
            <person name="Xu K."/>
        </authorList>
    </citation>
    <scope>NUCLEOTIDE SEQUENCE</scope>
    <source>
        <strain evidence="2">A6</strain>
    </source>
</reference>
<dbReference type="Pfam" id="PF05656">
    <property type="entry name" value="DUF805"/>
    <property type="match status" value="1"/>
</dbReference>
<keyword evidence="1" id="KW-0812">Transmembrane</keyword>
<evidence type="ECO:0000313" key="2">
    <source>
        <dbReference type="EMBL" id="MCC8364443.1"/>
    </source>
</evidence>